<reference evidence="1 2" key="1">
    <citation type="journal article" date="2014" name="PLoS ONE">
        <title>Genomic Sequencing and Analysis of Sucra jujuba Nucleopolyhedrovirus.</title>
        <authorList>
            <person name="Liu X."/>
            <person name="Yin F."/>
            <person name="Zhu Z."/>
            <person name="Hou D."/>
            <person name="Wang J."/>
            <person name="Zhang L."/>
            <person name="Wang M."/>
            <person name="Wang H."/>
            <person name="Hu Z."/>
            <person name="Deng F."/>
        </authorList>
    </citation>
    <scope>NUCLEOTIDE SEQUENCE [LARGE SCALE GENOMIC DNA]</scope>
    <source>
        <strain evidence="1">473</strain>
    </source>
</reference>
<sequence>MSCVQQKSANINDEENERQLQLCKEFVADIKNQTFQDIVYLLQDLINESTKEKNAVKSCLDTIEKHVLPHLSVEQKFIDLANQTPDQLYCRRCKLCNHMHGEIPHYEENINNYMPIIHLFCVKCGELKLIDDPFVIYEENKAFAYMEHITRINKLGATFENMDSDDSE</sequence>
<dbReference type="Proteomes" id="UP000201917">
    <property type="component" value="Segment"/>
</dbReference>
<organism evidence="1 2">
    <name type="scientific">Sucra jujuba nucleopolyhedrovirus</name>
    <dbReference type="NCBI Taxonomy" id="1563660"/>
    <lineage>
        <taxon>Viruses</taxon>
        <taxon>Viruses incertae sedis</taxon>
        <taxon>Naldaviricetes</taxon>
        <taxon>Lefavirales</taxon>
        <taxon>Baculoviridae</taxon>
        <taxon>Alphabaculovirus</taxon>
        <taxon>Alphabaculovirus sujujubae</taxon>
    </lineage>
</organism>
<proteinExistence type="predicted"/>
<evidence type="ECO:0000313" key="1">
    <source>
        <dbReference type="EMBL" id="AIU41330.1"/>
    </source>
</evidence>
<dbReference type="EMBL" id="KJ676450">
    <property type="protein sequence ID" value="AIU41330.1"/>
    <property type="molecule type" value="Genomic_DNA"/>
</dbReference>
<name>A0A097P923_9ABAC</name>
<protein>
    <submittedName>
        <fullName evidence="1">Orf91</fullName>
    </submittedName>
</protein>
<dbReference type="KEGG" id="vg:26382546"/>
<accession>A0A097P923</accession>
<dbReference type="RefSeq" id="YP_009186782.1">
    <property type="nucleotide sequence ID" value="NC_028636.1"/>
</dbReference>
<keyword evidence="2" id="KW-1185">Reference proteome</keyword>
<dbReference type="GeneID" id="26382546"/>
<evidence type="ECO:0000313" key="2">
    <source>
        <dbReference type="Proteomes" id="UP000201917"/>
    </source>
</evidence>